<evidence type="ECO:0000313" key="6">
    <source>
        <dbReference type="EMBL" id="MBC6445937.1"/>
    </source>
</evidence>
<dbReference type="RefSeq" id="WP_187217993.1">
    <property type="nucleotide sequence ID" value="NZ_JABVED010000001.1"/>
</dbReference>
<keyword evidence="3" id="KW-0804">Transcription</keyword>
<evidence type="ECO:0000313" key="7">
    <source>
        <dbReference type="Proteomes" id="UP000734823"/>
    </source>
</evidence>
<dbReference type="PRINTS" id="PR00040">
    <property type="entry name" value="HTHMERR"/>
</dbReference>
<evidence type="ECO:0000259" key="5">
    <source>
        <dbReference type="PROSITE" id="PS50937"/>
    </source>
</evidence>
<evidence type="ECO:0000256" key="3">
    <source>
        <dbReference type="ARBA" id="ARBA00023163"/>
    </source>
</evidence>
<keyword evidence="1" id="KW-0805">Transcription regulation</keyword>
<dbReference type="Proteomes" id="UP000734823">
    <property type="component" value="Unassembled WGS sequence"/>
</dbReference>
<gene>
    <name evidence="6" type="ORF">GPZ80_01970</name>
</gene>
<protein>
    <submittedName>
        <fullName evidence="6">Heavy metal-responsive transcriptional regulator</fullName>
    </submittedName>
</protein>
<dbReference type="EMBL" id="JABVED010000001">
    <property type="protein sequence ID" value="MBC6445937.1"/>
    <property type="molecule type" value="Genomic_DNA"/>
</dbReference>
<feature type="domain" description="HTH merR-type" evidence="5">
    <location>
        <begin position="1"/>
        <end position="69"/>
    </location>
</feature>
<dbReference type="Pfam" id="PF13411">
    <property type="entry name" value="MerR_1"/>
    <property type="match status" value="1"/>
</dbReference>
<reference evidence="6 7" key="1">
    <citation type="submission" date="2020-06" db="EMBL/GenBank/DDBJ databases">
        <title>Actinokineospora xiongansis sp. nov., isolated from soil of Baiyangdian.</title>
        <authorList>
            <person name="Zhang X."/>
        </authorList>
    </citation>
    <scope>NUCLEOTIDE SEQUENCE [LARGE SCALE GENOMIC DNA]</scope>
    <source>
        <strain evidence="6 7">HBU206404</strain>
    </source>
</reference>
<accession>A0ABR7KZR9</accession>
<dbReference type="PROSITE" id="PS50937">
    <property type="entry name" value="HTH_MERR_2"/>
    <property type="match status" value="1"/>
</dbReference>
<dbReference type="InterPro" id="IPR009061">
    <property type="entry name" value="DNA-bd_dom_put_sf"/>
</dbReference>
<keyword evidence="2" id="KW-0238">DNA-binding</keyword>
<dbReference type="Gene3D" id="1.10.1660.10">
    <property type="match status" value="1"/>
</dbReference>
<dbReference type="PANTHER" id="PTHR30204">
    <property type="entry name" value="REDOX-CYCLING DRUG-SENSING TRANSCRIPTIONAL ACTIVATOR SOXR"/>
    <property type="match status" value="1"/>
</dbReference>
<dbReference type="SUPFAM" id="SSF46955">
    <property type="entry name" value="Putative DNA-binding domain"/>
    <property type="match status" value="1"/>
</dbReference>
<dbReference type="InterPro" id="IPR000551">
    <property type="entry name" value="MerR-type_HTH_dom"/>
</dbReference>
<dbReference type="PANTHER" id="PTHR30204:SF94">
    <property type="entry name" value="HEAVY METAL-DEPENDENT TRANSCRIPTIONAL REGULATOR HI_0293-RELATED"/>
    <property type="match status" value="1"/>
</dbReference>
<sequence length="149" mass="16590">MRIGDLATQCGVPIKTIRFYEEVGVLPTPARTPRGHRDYGPEFIERLRFIRRGQSAGLSLREIRQILAIHDRQDAPCGHARLLLSDRLGQVRSQIAELITLEIHLDALLSRAEPSEPTDHDGASTCRILELNPALPAGTPDMPARRGTR</sequence>
<evidence type="ECO:0000256" key="4">
    <source>
        <dbReference type="SAM" id="MobiDB-lite"/>
    </source>
</evidence>
<name>A0ABR7KZR9_9PSEU</name>
<comment type="caution">
    <text evidence="6">The sequence shown here is derived from an EMBL/GenBank/DDBJ whole genome shotgun (WGS) entry which is preliminary data.</text>
</comment>
<dbReference type="SMART" id="SM00422">
    <property type="entry name" value="HTH_MERR"/>
    <property type="match status" value="1"/>
</dbReference>
<organism evidence="6 7">
    <name type="scientific">Actinokineospora xionganensis</name>
    <dbReference type="NCBI Taxonomy" id="2684470"/>
    <lineage>
        <taxon>Bacteria</taxon>
        <taxon>Bacillati</taxon>
        <taxon>Actinomycetota</taxon>
        <taxon>Actinomycetes</taxon>
        <taxon>Pseudonocardiales</taxon>
        <taxon>Pseudonocardiaceae</taxon>
        <taxon>Actinokineospora</taxon>
    </lineage>
</organism>
<keyword evidence="7" id="KW-1185">Reference proteome</keyword>
<dbReference type="InterPro" id="IPR047057">
    <property type="entry name" value="MerR_fam"/>
</dbReference>
<proteinExistence type="predicted"/>
<evidence type="ECO:0000256" key="2">
    <source>
        <dbReference type="ARBA" id="ARBA00023125"/>
    </source>
</evidence>
<evidence type="ECO:0000256" key="1">
    <source>
        <dbReference type="ARBA" id="ARBA00023015"/>
    </source>
</evidence>
<feature type="region of interest" description="Disordered" evidence="4">
    <location>
        <begin position="130"/>
        <end position="149"/>
    </location>
</feature>
<dbReference type="CDD" id="cd04770">
    <property type="entry name" value="HTH_HMRTR"/>
    <property type="match status" value="1"/>
</dbReference>